<name>A0A5C8CLB1_9SPIR</name>
<dbReference type="PANTHER" id="PTHR21075">
    <property type="entry name" value="ANAEROBIC RIBONUCLEOSIDE-TRIPHOSPHATE REDUCTASE"/>
    <property type="match status" value="1"/>
</dbReference>
<dbReference type="GO" id="GO:0006260">
    <property type="term" value="P:DNA replication"/>
    <property type="evidence" value="ECO:0007669"/>
    <property type="project" value="InterPro"/>
</dbReference>
<dbReference type="Pfam" id="PF13597">
    <property type="entry name" value="NRDD"/>
    <property type="match status" value="1"/>
</dbReference>
<dbReference type="SUPFAM" id="SSF51998">
    <property type="entry name" value="PFL-like glycyl radical enzymes"/>
    <property type="match status" value="1"/>
</dbReference>
<sequence>MDFLNENAAERYSYIGFIFRKGERKQKEEVLNSLPKDLSKLHRDGYIHIHDLDAYGLTYNCLTFNINNQFPYYDYKKLSQQRKILKLFNFYKELFIKIGNEQSGGEAFANFDIDTAYILTNLGVKNSKTNLSLIKDCISELMYWCNESHDRMGMVSYYVTLNIGLADTQYSYQICEITLDAFSELPRDIFKPNIVFKVKKGVNLEETSPNYMLLKKSLECSAKKMIPTYLLCDSKPNINIDAKVLGIMGCRTRVVDNIFGDKGAIGRGNIANISINLPRLGLEAINENAENEYKLFKEKWLDIAKQSTKILLDRYNRIIKLQSKDFQTNRKYNLWVEDFESDKTLEHIFRHGTLSIGFIGLSEAIEILTGEKFYLSDSAMNMAYDFVKFMRSYTDECVKKYSLNFSLLATSGELISHRFCDIDSKLYNHTIFNKGYYTNSFHVDVDSMLSGFEKISKEARFHELANGGCITYIELGEAPIGNHEGLEEYVKYAIEKGVHYLGFNFPLDICNKCHSTGLLDKCYNCGSMDIKRIRRVSGYLEILDQFTKGKYLEANNRKLNYYDNSYRRS</sequence>
<evidence type="ECO:0000313" key="1">
    <source>
        <dbReference type="EMBL" id="TXJ13423.1"/>
    </source>
</evidence>
<dbReference type="Gene3D" id="3.20.70.20">
    <property type="match status" value="1"/>
</dbReference>
<dbReference type="EMBL" id="SAXT01000001">
    <property type="protein sequence ID" value="TXJ13423.1"/>
    <property type="molecule type" value="Genomic_DNA"/>
</dbReference>
<comment type="caution">
    <text evidence="1">The sequence shown here is derived from an EMBL/GenBank/DDBJ whole genome shotgun (WGS) entry which is preliminary data.</text>
</comment>
<dbReference type="GO" id="GO:0009265">
    <property type="term" value="P:2'-deoxyribonucleotide biosynthetic process"/>
    <property type="evidence" value="ECO:0007669"/>
    <property type="project" value="TreeGrafter"/>
</dbReference>
<organism evidence="1 2">
    <name type="scientific">Brachyspira aalborgi</name>
    <dbReference type="NCBI Taxonomy" id="29522"/>
    <lineage>
        <taxon>Bacteria</taxon>
        <taxon>Pseudomonadati</taxon>
        <taxon>Spirochaetota</taxon>
        <taxon>Spirochaetia</taxon>
        <taxon>Brachyspirales</taxon>
        <taxon>Brachyspiraceae</taxon>
        <taxon>Brachyspira</taxon>
    </lineage>
</organism>
<dbReference type="GO" id="GO:0031250">
    <property type="term" value="C:anaerobic ribonucleoside-triphosphate reductase complex"/>
    <property type="evidence" value="ECO:0007669"/>
    <property type="project" value="TreeGrafter"/>
</dbReference>
<gene>
    <name evidence="1" type="ORF">EPJ80_01375</name>
</gene>
<evidence type="ECO:0000313" key="2">
    <source>
        <dbReference type="Proteomes" id="UP000325116"/>
    </source>
</evidence>
<reference evidence="1 2" key="1">
    <citation type="journal article" date="1992" name="Lakartidningen">
        <title>[Penicillin V and not amoxicillin is the first choice preparation in acute otitis].</title>
        <authorList>
            <person name="Kamme C."/>
            <person name="Lundgren K."/>
            <person name="Prellner K."/>
        </authorList>
    </citation>
    <scope>NUCLEOTIDE SEQUENCE [LARGE SCALE GENOMIC DNA]</scope>
    <source>
        <strain evidence="1 2">W1</strain>
    </source>
</reference>
<proteinExistence type="predicted"/>
<dbReference type="Proteomes" id="UP000325116">
    <property type="component" value="Unassembled WGS sequence"/>
</dbReference>
<dbReference type="InterPro" id="IPR012833">
    <property type="entry name" value="NrdD"/>
</dbReference>
<dbReference type="RefSeq" id="WP_147757591.1">
    <property type="nucleotide sequence ID" value="NZ_SAXT01000001.1"/>
</dbReference>
<dbReference type="GO" id="GO:0004748">
    <property type="term" value="F:ribonucleoside-diphosphate reductase activity, thioredoxin disulfide as acceptor"/>
    <property type="evidence" value="ECO:0007669"/>
    <property type="project" value="TreeGrafter"/>
</dbReference>
<accession>A0A5C8CLB1</accession>
<dbReference type="GO" id="GO:0008998">
    <property type="term" value="F:ribonucleoside-triphosphate reductase (thioredoxin) activity"/>
    <property type="evidence" value="ECO:0007669"/>
    <property type="project" value="InterPro"/>
</dbReference>
<dbReference type="AlphaFoldDB" id="A0A5C8CLB1"/>
<dbReference type="PANTHER" id="PTHR21075:SF0">
    <property type="entry name" value="ANAEROBIC RIBONUCLEOSIDE-TRIPHOSPHATE REDUCTASE"/>
    <property type="match status" value="1"/>
</dbReference>
<protein>
    <submittedName>
        <fullName evidence="1">Uncharacterized protein</fullName>
    </submittedName>
</protein>